<sequence>MIMEHRSSGGFSICDILQLSNRTVDEPTLVSTNVSNQCNLKSLQKQSASSSNSNTPTPTSLMENRIPAFMQEVLPLWLTCAPALPFERNFIVAQRTGDEFF</sequence>
<name>A0A0N5AH89_9BILA</name>
<reference evidence="3" key="1">
    <citation type="submission" date="2017-02" db="UniProtKB">
        <authorList>
            <consortium name="WormBaseParasite"/>
        </authorList>
    </citation>
    <scope>IDENTIFICATION</scope>
</reference>
<protein>
    <submittedName>
        <fullName evidence="3">Uncharacterized protein</fullName>
    </submittedName>
</protein>
<evidence type="ECO:0000313" key="2">
    <source>
        <dbReference type="Proteomes" id="UP000046393"/>
    </source>
</evidence>
<feature type="region of interest" description="Disordered" evidence="1">
    <location>
        <begin position="42"/>
        <end position="61"/>
    </location>
</feature>
<accession>A0A0N5AH89</accession>
<evidence type="ECO:0000256" key="1">
    <source>
        <dbReference type="SAM" id="MobiDB-lite"/>
    </source>
</evidence>
<organism evidence="2 3">
    <name type="scientific">Syphacia muris</name>
    <dbReference type="NCBI Taxonomy" id="451379"/>
    <lineage>
        <taxon>Eukaryota</taxon>
        <taxon>Metazoa</taxon>
        <taxon>Ecdysozoa</taxon>
        <taxon>Nematoda</taxon>
        <taxon>Chromadorea</taxon>
        <taxon>Rhabditida</taxon>
        <taxon>Spirurina</taxon>
        <taxon>Oxyuridomorpha</taxon>
        <taxon>Oxyuroidea</taxon>
        <taxon>Oxyuridae</taxon>
        <taxon>Syphacia</taxon>
    </lineage>
</organism>
<proteinExistence type="predicted"/>
<dbReference type="AlphaFoldDB" id="A0A0N5AH89"/>
<evidence type="ECO:0000313" key="3">
    <source>
        <dbReference type="WBParaSite" id="SMUV_0000373301-mRNA-1"/>
    </source>
</evidence>
<dbReference type="WBParaSite" id="SMUV_0000373301-mRNA-1">
    <property type="protein sequence ID" value="SMUV_0000373301-mRNA-1"/>
    <property type="gene ID" value="SMUV_0000373301"/>
</dbReference>
<dbReference type="Proteomes" id="UP000046393">
    <property type="component" value="Unplaced"/>
</dbReference>
<keyword evidence="2" id="KW-1185">Reference proteome</keyword>